<dbReference type="Proteomes" id="UP000240572">
    <property type="component" value="Unassembled WGS sequence"/>
</dbReference>
<evidence type="ECO:0000313" key="1">
    <source>
        <dbReference type="EMBL" id="PSK91552.1"/>
    </source>
</evidence>
<evidence type="ECO:0000313" key="2">
    <source>
        <dbReference type="Proteomes" id="UP000240572"/>
    </source>
</evidence>
<gene>
    <name evidence="1" type="ORF">B0I18_105135</name>
</gene>
<organism evidence="1 2">
    <name type="scientific">Taibaiella chishuiensis</name>
    <dbReference type="NCBI Taxonomy" id="1434707"/>
    <lineage>
        <taxon>Bacteria</taxon>
        <taxon>Pseudomonadati</taxon>
        <taxon>Bacteroidota</taxon>
        <taxon>Chitinophagia</taxon>
        <taxon>Chitinophagales</taxon>
        <taxon>Chitinophagaceae</taxon>
        <taxon>Taibaiella</taxon>
    </lineage>
</organism>
<comment type="caution">
    <text evidence="1">The sequence shown here is derived from an EMBL/GenBank/DDBJ whole genome shotgun (WGS) entry which is preliminary data.</text>
</comment>
<name>A0A2P8D2U6_9BACT</name>
<dbReference type="AlphaFoldDB" id="A0A2P8D2U6"/>
<dbReference type="EMBL" id="PYGD01000005">
    <property type="protein sequence ID" value="PSK91552.1"/>
    <property type="molecule type" value="Genomic_DNA"/>
</dbReference>
<accession>A0A2P8D2U6</accession>
<proteinExistence type="predicted"/>
<sequence>MAKSINHQRNCINAANRFINNKAHFEDYNGFEDWYLDASEKDEIATNRELTYLDAIKRHFNIELRKKDYFISSSALDEIIFHCIQNSNPEEFIADVLSHIELYKLNGKSVVIFPVHNFGFQFIGFNNLFNRALTTLSYDNFLITTQTNSLTKTMRIIDDFLRKKIEKRLDQASFDHYYKSRSLKWLESNPLLLFSFNFSQLNPYENLAIILEKLSHFTNQLYFLAVLRSGNSDVGRLFSTKQMNNWETLDLKHFLTINGFNNKILCKPIHYKYDLLFNEMHLNIDLLATNKSIYQWEKEAINCLDEIYEGNKSFLLTKHLRYSVHHKISNSLKYFRRSLKSVNVEDKIININIAIEALLLDNEGDKVRKIFVRLAKSLKYYRDKSAALIEVDKVIKERNNIVHNATIVTHDINFTKIYRMYCKVVAFLTKNIGSIDGTKPNKMSIFFEST</sequence>
<protein>
    <submittedName>
        <fullName evidence="1">Uncharacterized protein</fullName>
    </submittedName>
</protein>
<dbReference type="OrthoDB" id="8293543at2"/>
<keyword evidence="2" id="KW-1185">Reference proteome</keyword>
<reference evidence="1 2" key="1">
    <citation type="submission" date="2018-03" db="EMBL/GenBank/DDBJ databases">
        <title>Genomic Encyclopedia of Type Strains, Phase III (KMG-III): the genomes of soil and plant-associated and newly described type strains.</title>
        <authorList>
            <person name="Whitman W."/>
        </authorList>
    </citation>
    <scope>NUCLEOTIDE SEQUENCE [LARGE SCALE GENOMIC DNA]</scope>
    <source>
        <strain evidence="1 2">CGMCC 1.12700</strain>
    </source>
</reference>
<dbReference type="RefSeq" id="WP_106523451.1">
    <property type="nucleotide sequence ID" value="NZ_PYGD01000005.1"/>
</dbReference>